<dbReference type="Proteomes" id="UP000236724">
    <property type="component" value="Unassembled WGS sequence"/>
</dbReference>
<evidence type="ECO:0000313" key="1">
    <source>
        <dbReference type="EMBL" id="SEH06253.1"/>
    </source>
</evidence>
<sequence>MSYPFESTDKATYKFTHTTMIKHLRQSFESLPDYRSGTGTYKKYSVLDAAMSAFSVFLCNHLHFWRIKKP</sequence>
<reference evidence="1 2" key="1">
    <citation type="submission" date="2016-10" db="EMBL/GenBank/DDBJ databases">
        <authorList>
            <person name="de Groot N.N."/>
        </authorList>
    </citation>
    <scope>NUCLEOTIDE SEQUENCE [LARGE SCALE GENOMIC DNA]</scope>
    <source>
        <strain evidence="1">MBHS1</strain>
    </source>
</reference>
<name>A0A1H6F9H4_9GAMM</name>
<keyword evidence="2" id="KW-1185">Reference proteome</keyword>
<gene>
    <name evidence="1" type="ORF">MBHS_02108</name>
</gene>
<organism evidence="1 2">
    <name type="scientific">Candidatus Venteria ishoeyi</name>
    <dbReference type="NCBI Taxonomy" id="1899563"/>
    <lineage>
        <taxon>Bacteria</taxon>
        <taxon>Pseudomonadati</taxon>
        <taxon>Pseudomonadota</taxon>
        <taxon>Gammaproteobacteria</taxon>
        <taxon>Thiotrichales</taxon>
        <taxon>Thiotrichaceae</taxon>
        <taxon>Venteria</taxon>
    </lineage>
</organism>
<protein>
    <submittedName>
        <fullName evidence="1">Uncharacterized protein</fullName>
    </submittedName>
</protein>
<accession>A0A1H6F9H4</accession>
<dbReference type="AlphaFoldDB" id="A0A1H6F9H4"/>
<evidence type="ECO:0000313" key="2">
    <source>
        <dbReference type="Proteomes" id="UP000236724"/>
    </source>
</evidence>
<dbReference type="EMBL" id="FMSV02000448">
    <property type="protein sequence ID" value="SEH06253.1"/>
    <property type="molecule type" value="Genomic_DNA"/>
</dbReference>
<proteinExistence type="predicted"/>